<organism evidence="2 3">
    <name type="scientific">Mycolicibacterium agri</name>
    <name type="common">Mycobacterium agri</name>
    <dbReference type="NCBI Taxonomy" id="36811"/>
    <lineage>
        <taxon>Bacteria</taxon>
        <taxon>Bacillati</taxon>
        <taxon>Actinomycetota</taxon>
        <taxon>Actinomycetes</taxon>
        <taxon>Mycobacteriales</taxon>
        <taxon>Mycobacteriaceae</taxon>
        <taxon>Mycolicibacterium</taxon>
    </lineage>
</organism>
<accession>A0A7I9W1H9</accession>
<evidence type="ECO:0000313" key="3">
    <source>
        <dbReference type="Proteomes" id="UP000465302"/>
    </source>
</evidence>
<evidence type="ECO:0000256" key="1">
    <source>
        <dbReference type="SAM" id="MobiDB-lite"/>
    </source>
</evidence>
<dbReference type="Proteomes" id="UP000465302">
    <property type="component" value="Unassembled WGS sequence"/>
</dbReference>
<name>A0A7I9W1H9_MYCAG</name>
<evidence type="ECO:0000313" key="2">
    <source>
        <dbReference type="EMBL" id="GFG51561.1"/>
    </source>
</evidence>
<dbReference type="AlphaFoldDB" id="A0A7I9W1H9"/>
<dbReference type="EMBL" id="BLKS01000001">
    <property type="protein sequence ID" value="GFG51561.1"/>
    <property type="molecule type" value="Genomic_DNA"/>
</dbReference>
<comment type="caution">
    <text evidence="2">The sequence shown here is derived from an EMBL/GenBank/DDBJ whole genome shotgun (WGS) entry which is preliminary data.</text>
</comment>
<gene>
    <name evidence="2" type="ORF">MAGR_30020</name>
</gene>
<reference evidence="2 3" key="1">
    <citation type="journal article" date="2019" name="Emerg. Microbes Infect.">
        <title>Comprehensive subspecies identification of 175 nontuberculous mycobacteria species based on 7547 genomic profiles.</title>
        <authorList>
            <person name="Matsumoto Y."/>
            <person name="Kinjo T."/>
            <person name="Motooka D."/>
            <person name="Nabeya D."/>
            <person name="Jung N."/>
            <person name="Uechi K."/>
            <person name="Horii T."/>
            <person name="Iida T."/>
            <person name="Fujita J."/>
            <person name="Nakamura S."/>
        </authorList>
    </citation>
    <scope>NUCLEOTIDE SEQUENCE [LARGE SCALE GENOMIC DNA]</scope>
    <source>
        <strain evidence="2 3">JCM 6377</strain>
    </source>
</reference>
<sequence length="59" mass="6303">MPDGSKEPLTENRRASHTVHRTVPPQLMTPEEFAALGVAFAKIKATVDEADAEEAAAAQ</sequence>
<protein>
    <submittedName>
        <fullName evidence="2">Uncharacterized protein</fullName>
    </submittedName>
</protein>
<proteinExistence type="predicted"/>
<feature type="compositionally biased region" description="Basic and acidic residues" evidence="1">
    <location>
        <begin position="1"/>
        <end position="14"/>
    </location>
</feature>
<feature type="region of interest" description="Disordered" evidence="1">
    <location>
        <begin position="1"/>
        <end position="25"/>
    </location>
</feature>